<accession>A0A918AJ59</accession>
<dbReference type="SUPFAM" id="SSF53182">
    <property type="entry name" value="Pyrrolidone carboxyl peptidase (pyroglutamate aminopeptidase)"/>
    <property type="match status" value="1"/>
</dbReference>
<reference evidence="2" key="2">
    <citation type="submission" date="2020-09" db="EMBL/GenBank/DDBJ databases">
        <authorList>
            <person name="Sun Q."/>
            <person name="Ohkuma M."/>
        </authorList>
    </citation>
    <scope>NUCLEOTIDE SEQUENCE</scope>
    <source>
        <strain evidence="2">JCM 3313</strain>
    </source>
</reference>
<evidence type="ECO:0000256" key="1">
    <source>
        <dbReference type="SAM" id="SignalP"/>
    </source>
</evidence>
<gene>
    <name evidence="2" type="ORF">GCM10010185_08390</name>
</gene>
<dbReference type="EMBL" id="BMRG01000001">
    <property type="protein sequence ID" value="GGP39179.1"/>
    <property type="molecule type" value="Genomic_DNA"/>
</dbReference>
<feature type="chain" id="PRO_5037540848" description="Pyrrolidone-carboxylate peptidase" evidence="1">
    <location>
        <begin position="22"/>
        <end position="415"/>
    </location>
</feature>
<dbReference type="AlphaFoldDB" id="A0A918AJ59"/>
<evidence type="ECO:0000313" key="2">
    <source>
        <dbReference type="EMBL" id="GGP39179.1"/>
    </source>
</evidence>
<organism evidence="2 3">
    <name type="scientific">Saccharothrix coeruleofusca</name>
    <dbReference type="NCBI Taxonomy" id="33919"/>
    <lineage>
        <taxon>Bacteria</taxon>
        <taxon>Bacillati</taxon>
        <taxon>Actinomycetota</taxon>
        <taxon>Actinomycetes</taxon>
        <taxon>Pseudonocardiales</taxon>
        <taxon>Pseudonocardiaceae</taxon>
        <taxon>Saccharothrix</taxon>
    </lineage>
</organism>
<keyword evidence="1" id="KW-0732">Signal</keyword>
<sequence length="415" mass="44823">MISTAIPLALTLLAAPAVAQAQPQQCFDAAAPITVEEQRLDDTLGEGQPAVGPELVRLGGFDDEVSRFTTALCRLSPGREATTLAATTGNDLWRAAVRRAQSPQTWDSYDDRPLYWARLQLTKALRQWRPVRGELPADQRAALVTTLDRASRGLGDASFPSGVRRVAVTGFDPFQLDGNSVRRANPAGAAALQLDGRVFDTPQGRVVVQAAVLPVLWGTFDEGIVEQFYGNLLRSSARPDAIVTISQGRGGQFDVERWAARWRGGFWDNNDVSSTGPVPDAAGWPQPSLEFIETTLPHQRMVEADTGQFPVFYNREFCEWPLGTTPGEGFPDCRTDEPTPGAAAASGSGGDYLSNESMYRANRVRVGLNATTTAGGHLHIPAMGLPVDPVALTDAAFEAQRRQIVDQTLNLVSLV</sequence>
<dbReference type="Gene3D" id="3.40.630.20">
    <property type="entry name" value="Peptidase C15, pyroglutamyl peptidase I-like"/>
    <property type="match status" value="1"/>
</dbReference>
<dbReference type="InterPro" id="IPR036440">
    <property type="entry name" value="Peptidase_C15-like_sf"/>
</dbReference>
<comment type="caution">
    <text evidence="2">The sequence shown here is derived from an EMBL/GenBank/DDBJ whole genome shotgun (WGS) entry which is preliminary data.</text>
</comment>
<protein>
    <recommendedName>
        <fullName evidence="4">Pyrrolidone-carboxylate peptidase</fullName>
    </recommendedName>
</protein>
<name>A0A918AJ59_9PSEU</name>
<dbReference type="Proteomes" id="UP000639606">
    <property type="component" value="Unassembled WGS sequence"/>
</dbReference>
<proteinExistence type="predicted"/>
<feature type="signal peptide" evidence="1">
    <location>
        <begin position="1"/>
        <end position="21"/>
    </location>
</feature>
<keyword evidence="3" id="KW-1185">Reference proteome</keyword>
<evidence type="ECO:0000313" key="3">
    <source>
        <dbReference type="Proteomes" id="UP000639606"/>
    </source>
</evidence>
<reference evidence="2" key="1">
    <citation type="journal article" date="2014" name="Int. J. Syst. Evol. Microbiol.">
        <title>Complete genome sequence of Corynebacterium casei LMG S-19264T (=DSM 44701T), isolated from a smear-ripened cheese.</title>
        <authorList>
            <consortium name="US DOE Joint Genome Institute (JGI-PGF)"/>
            <person name="Walter F."/>
            <person name="Albersmeier A."/>
            <person name="Kalinowski J."/>
            <person name="Ruckert C."/>
        </authorList>
    </citation>
    <scope>NUCLEOTIDE SEQUENCE</scope>
    <source>
        <strain evidence="2">JCM 3313</strain>
    </source>
</reference>
<evidence type="ECO:0008006" key="4">
    <source>
        <dbReference type="Google" id="ProtNLM"/>
    </source>
</evidence>